<evidence type="ECO:0000313" key="2">
    <source>
        <dbReference type="EMBL" id="GLS92183.1"/>
    </source>
</evidence>
<evidence type="ECO:0000256" key="1">
    <source>
        <dbReference type="SAM" id="SignalP"/>
    </source>
</evidence>
<sequence>MRIIFSMLLSLCTLFVNAEQETIADPNQVLHSVAVNTFARIDADKQQLEEQPNYIKVIIEEELIPYFDYKYASYKVMGSHLKKTTKEQRDAFVVAFKSYLINAYGHILVEYDQQEIEILDNNHFKDKKIVSVPVRIRDKNNQVTQIAFKLRKNKKNGEWKVFDVIAEGISMLNTKQSEFNDLIYKQGIDHVIELLNKKNSEF</sequence>
<dbReference type="Proteomes" id="UP001157353">
    <property type="component" value="Unassembled WGS sequence"/>
</dbReference>
<keyword evidence="3" id="KW-1185">Reference proteome</keyword>
<dbReference type="RefSeq" id="WP_284205276.1">
    <property type="nucleotide sequence ID" value="NZ_BSPQ01000019.1"/>
</dbReference>
<dbReference type="PIRSF" id="PIRSF004649">
    <property type="entry name" value="MlaC"/>
    <property type="match status" value="1"/>
</dbReference>
<feature type="signal peptide" evidence="1">
    <location>
        <begin position="1"/>
        <end position="18"/>
    </location>
</feature>
<dbReference type="Gene3D" id="3.10.450.710">
    <property type="entry name" value="Tgt2/MlaC"/>
    <property type="match status" value="1"/>
</dbReference>
<reference evidence="3" key="1">
    <citation type="journal article" date="2019" name="Int. J. Syst. Evol. Microbiol.">
        <title>The Global Catalogue of Microorganisms (GCM) 10K type strain sequencing project: providing services to taxonomists for standard genome sequencing and annotation.</title>
        <authorList>
            <consortium name="The Broad Institute Genomics Platform"/>
            <consortium name="The Broad Institute Genome Sequencing Center for Infectious Disease"/>
            <person name="Wu L."/>
            <person name="Ma J."/>
        </authorList>
    </citation>
    <scope>NUCLEOTIDE SEQUENCE [LARGE SCALE GENOMIC DNA]</scope>
    <source>
        <strain evidence="3">NBRC 103166</strain>
    </source>
</reference>
<protein>
    <submittedName>
        <fullName evidence="2">Organic solvent ABC transporter substrate-binding protein</fullName>
    </submittedName>
</protein>
<dbReference type="InterPro" id="IPR008869">
    <property type="entry name" value="MlaC/ttg2D"/>
</dbReference>
<proteinExistence type="predicted"/>
<dbReference type="PANTHER" id="PTHR36573">
    <property type="entry name" value="INTERMEMBRANE PHOSPHOLIPID TRANSPORT SYSTEM BINDING PROTEIN MLAC"/>
    <property type="match status" value="1"/>
</dbReference>
<dbReference type="PANTHER" id="PTHR36573:SF1">
    <property type="entry name" value="INTERMEMBRANE PHOSPHOLIPID TRANSPORT SYSTEM BINDING PROTEIN MLAC"/>
    <property type="match status" value="1"/>
</dbReference>
<keyword evidence="1" id="KW-0732">Signal</keyword>
<comment type="caution">
    <text evidence="2">The sequence shown here is derived from an EMBL/GenBank/DDBJ whole genome shotgun (WGS) entry which is preliminary data.</text>
</comment>
<feature type="chain" id="PRO_5047168287" evidence="1">
    <location>
        <begin position="19"/>
        <end position="202"/>
    </location>
</feature>
<name>A0ABQ6E4T8_9GAMM</name>
<accession>A0ABQ6E4T8</accession>
<organism evidence="2 3">
    <name type="scientific">Psychromonas marina</name>
    <dbReference type="NCBI Taxonomy" id="88364"/>
    <lineage>
        <taxon>Bacteria</taxon>
        <taxon>Pseudomonadati</taxon>
        <taxon>Pseudomonadota</taxon>
        <taxon>Gammaproteobacteria</taxon>
        <taxon>Alteromonadales</taxon>
        <taxon>Psychromonadaceae</taxon>
        <taxon>Psychromonas</taxon>
    </lineage>
</organism>
<evidence type="ECO:0000313" key="3">
    <source>
        <dbReference type="Proteomes" id="UP001157353"/>
    </source>
</evidence>
<dbReference type="Pfam" id="PF05494">
    <property type="entry name" value="MlaC"/>
    <property type="match status" value="1"/>
</dbReference>
<gene>
    <name evidence="2" type="primary">yrbC</name>
    <name evidence="2" type="ORF">GCM10007916_32530</name>
</gene>
<dbReference type="EMBL" id="BSPQ01000019">
    <property type="protein sequence ID" value="GLS92183.1"/>
    <property type="molecule type" value="Genomic_DNA"/>
</dbReference>
<dbReference type="InterPro" id="IPR042245">
    <property type="entry name" value="Tgt2/MlaC_sf"/>
</dbReference>